<dbReference type="Pfam" id="PF05959">
    <property type="entry name" value="DUF884"/>
    <property type="match status" value="1"/>
</dbReference>
<dbReference type="EMBL" id="KX859083">
    <property type="protein sequence ID" value="ARX71868.1"/>
    <property type="molecule type" value="Genomic_DNA"/>
</dbReference>
<organism evidence="2">
    <name type="scientific">Erinnyis ello granulovirus</name>
    <dbReference type="NCBI Taxonomy" id="307444"/>
    <lineage>
        <taxon>Viruses</taxon>
        <taxon>Viruses incertae sedis</taxon>
        <taxon>Naldaviricetes</taxon>
        <taxon>Lefavirales</taxon>
        <taxon>Baculoviridae</taxon>
        <taxon>Betabaculovirus</taxon>
        <taxon>Betabaculovirus erellonis</taxon>
    </lineage>
</organism>
<accession>A0A288WIG4</accession>
<sequence>MLKIGKAKSLDEVDILFQIPNSYNSCAQYAYKIIHEEENGGVGGGVKKEKTKVVTGLDLNKPIGCVFSFNPQETAFVLSMFRATQLYPDIVERAKVNVVKVVTRECKEYWYVLGVKKGSESAGASTYQKMRVKHLEYNKLTCYMSGNVPVDLLRAFNTKIKNKYYLHSFLITSPIVETESGTVELVKETNSTA</sequence>
<evidence type="ECO:0000313" key="2">
    <source>
        <dbReference type="EMBL" id="ARX71998.1"/>
    </source>
</evidence>
<dbReference type="InterPro" id="IPR009235">
    <property type="entry name" value="AcMNPV_Orf146"/>
</dbReference>
<name>A0A288WIG4_9BBAC</name>
<protein>
    <submittedName>
        <fullName evidence="2">Uncharacterized protein</fullName>
    </submittedName>
</protein>
<proteinExistence type="predicted"/>
<gene>
    <name evidence="2" type="ORF">EREL_009</name>
</gene>
<reference evidence="2" key="1">
    <citation type="submission" date="2016-09" db="EMBL/GenBank/DDBJ databases">
        <title>Genome-wide Diversity of Wild Populations of Erinnyis ello granulovirus (ErelGV).</title>
        <authorList>
            <person name="Brito A.F."/>
            <person name="Melo F.L."/>
            <person name="Ardisson-Araujo D.M.P."/>
            <person name="Sihler W."/>
            <person name="Souza M.L."/>
            <person name="Ribeiro B.M."/>
        </authorList>
    </citation>
    <scope>NUCLEOTIDE SEQUENCE</scope>
    <source>
        <strain evidence="1">ErelGV-AC</strain>
        <strain evidence="2">ErelGV-PA</strain>
    </source>
</reference>
<evidence type="ECO:0000313" key="1">
    <source>
        <dbReference type="EMBL" id="ARX71868.1"/>
    </source>
</evidence>
<dbReference type="EMBL" id="KX859084">
    <property type="protein sequence ID" value="ARX71998.1"/>
    <property type="molecule type" value="Genomic_DNA"/>
</dbReference>